<dbReference type="Pfam" id="PF07022">
    <property type="entry name" value="Phage_CI_repr"/>
    <property type="match status" value="1"/>
</dbReference>
<dbReference type="Pfam" id="PF16452">
    <property type="entry name" value="Phage_CI_C"/>
    <property type="match status" value="1"/>
</dbReference>
<keyword evidence="4" id="KW-1185">Reference proteome</keyword>
<protein>
    <submittedName>
        <fullName evidence="3">Phage repressor protein CI</fullName>
    </submittedName>
</protein>
<reference evidence="3 4" key="1">
    <citation type="submission" date="2023-10" db="EMBL/GenBank/DDBJ databases">
        <authorList>
            <person name="Dale J."/>
        </authorList>
    </citation>
    <scope>NUCLEOTIDE SEQUENCE [LARGE SCALE GENOMIC DNA]</scope>
    <source>
        <strain evidence="3 4">2023EL-00970</strain>
    </source>
</reference>
<dbReference type="Proteomes" id="UP001187066">
    <property type="component" value="Unassembled WGS sequence"/>
</dbReference>
<dbReference type="Gene3D" id="2.10.109.10">
    <property type="entry name" value="Umud Fragment, subunit A"/>
    <property type="match status" value="1"/>
</dbReference>
<comment type="caution">
    <text evidence="3">The sequence shown here is derived from an EMBL/GenBank/DDBJ whole genome shotgun (WGS) entry which is preliminary data.</text>
</comment>
<sequence>MLGIKIGTDTGGKEAIQRLIEAYGFTTKQALCDHLHVSKSTMANRYLRDSFPADWVIQCALETGASLLWLATGQGESFPDRDSKKTSRNETLPTIKHLQDIVAPSLPKFVLANGEMHLSGQIIFDSSLIPSQGKDIIFVQTDRNEFLVDEGQSTITNGFWLISIDGLISVSKLTRIPGNKVIVSDSENSFECALSDIDIKGRVVLTLVKS</sequence>
<gene>
    <name evidence="3" type="ORF">R4P48_11720</name>
</gene>
<dbReference type="Gene3D" id="1.10.260.40">
    <property type="entry name" value="lambda repressor-like DNA-binding domains"/>
    <property type="match status" value="1"/>
</dbReference>
<dbReference type="RefSeq" id="WP_317678305.1">
    <property type="nucleotide sequence ID" value="NZ_JAWLOF010000007.1"/>
</dbReference>
<dbReference type="InterPro" id="IPR010744">
    <property type="entry name" value="Phage_CI_N"/>
</dbReference>
<feature type="domain" description="Bacteriophage CI repressor N-terminal" evidence="1">
    <location>
        <begin position="14"/>
        <end position="78"/>
    </location>
</feature>
<evidence type="ECO:0000313" key="4">
    <source>
        <dbReference type="Proteomes" id="UP001187066"/>
    </source>
</evidence>
<dbReference type="InterPro" id="IPR032499">
    <property type="entry name" value="Phage_CI_C"/>
</dbReference>
<name>A0ABU4E2P2_9ENTR</name>
<evidence type="ECO:0000259" key="2">
    <source>
        <dbReference type="Pfam" id="PF16452"/>
    </source>
</evidence>
<organism evidence="3 4">
    <name type="scientific">Atlantibacter subterraneus</name>
    <dbReference type="NCBI Taxonomy" id="255519"/>
    <lineage>
        <taxon>Bacteria</taxon>
        <taxon>Pseudomonadati</taxon>
        <taxon>Pseudomonadota</taxon>
        <taxon>Gammaproteobacteria</taxon>
        <taxon>Enterobacterales</taxon>
        <taxon>Enterobacteriaceae</taxon>
        <taxon>Atlantibacter</taxon>
    </lineage>
</organism>
<dbReference type="InterPro" id="IPR010982">
    <property type="entry name" value="Lambda_DNA-bd_dom_sf"/>
</dbReference>
<evidence type="ECO:0000259" key="1">
    <source>
        <dbReference type="Pfam" id="PF07022"/>
    </source>
</evidence>
<evidence type="ECO:0000313" key="3">
    <source>
        <dbReference type="EMBL" id="MDV7023346.1"/>
    </source>
</evidence>
<accession>A0ABU4E2P2</accession>
<proteinExistence type="predicted"/>
<dbReference type="EMBL" id="JAWLOF010000007">
    <property type="protein sequence ID" value="MDV7023346.1"/>
    <property type="molecule type" value="Genomic_DNA"/>
</dbReference>
<feature type="domain" description="Bacteriophage CI repressor C-terminal" evidence="2">
    <location>
        <begin position="107"/>
        <end position="204"/>
    </location>
</feature>